<protein>
    <recommendedName>
        <fullName evidence="3">DUF177 domain-containing protein</fullName>
    </recommendedName>
</protein>
<dbReference type="EMBL" id="BLXX01000010">
    <property type="protein sequence ID" value="GFO60804.1"/>
    <property type="molecule type" value="Genomic_DNA"/>
</dbReference>
<evidence type="ECO:0008006" key="3">
    <source>
        <dbReference type="Google" id="ProtNLM"/>
    </source>
</evidence>
<keyword evidence="2" id="KW-1185">Reference proteome</keyword>
<dbReference type="PANTHER" id="PTHR34374:SF1">
    <property type="entry name" value="LARGE RIBOSOMAL RNA SUBUNIT ACCUMULATION PROTEIN YCED HOMOLOG 1, CHLOROPLASTIC"/>
    <property type="match status" value="1"/>
</dbReference>
<sequence>MKIRVDEVKKKRVDLNEEEPAAHYPNLVEMEQAGECSFIAPVHTELSAVWEYDHVRAAGKVNTAAKLTCSRCLAEYEIPVSSDFTIFYTQSSGEQLDEEVELSDEDLISVSFQGDEINFDFEIAEQVMMEIPFKPLCSEDCKGLCTECGADLNQGDCGCDRGTVNLKMSALKKLSIDK</sequence>
<name>A0A6V8MLK0_9BACT</name>
<dbReference type="InterPro" id="IPR003772">
    <property type="entry name" value="YceD"/>
</dbReference>
<evidence type="ECO:0000313" key="1">
    <source>
        <dbReference type="EMBL" id="GFO60804.1"/>
    </source>
</evidence>
<gene>
    <name evidence="1" type="ORF">GMST_31290</name>
</gene>
<dbReference type="PANTHER" id="PTHR34374">
    <property type="entry name" value="LARGE RIBOSOMAL RNA SUBUNIT ACCUMULATION PROTEIN YCED HOMOLOG 1, CHLOROPLASTIC"/>
    <property type="match status" value="1"/>
</dbReference>
<dbReference type="AlphaFoldDB" id="A0A6V8MLK0"/>
<evidence type="ECO:0000313" key="2">
    <source>
        <dbReference type="Proteomes" id="UP000556026"/>
    </source>
</evidence>
<dbReference type="RefSeq" id="WP_183355609.1">
    <property type="nucleotide sequence ID" value="NZ_BLXX01000010.1"/>
</dbReference>
<accession>A0A6V8MLK0</accession>
<proteinExistence type="predicted"/>
<reference evidence="2" key="1">
    <citation type="submission" date="2020-06" db="EMBL/GenBank/DDBJ databases">
        <title>Draft genomic sequence of Geomonas sp. Red330.</title>
        <authorList>
            <person name="Itoh H."/>
            <person name="Zhenxing X."/>
            <person name="Ushijima N."/>
            <person name="Masuda Y."/>
            <person name="Shiratori Y."/>
            <person name="Senoo K."/>
        </authorList>
    </citation>
    <scope>NUCLEOTIDE SEQUENCE [LARGE SCALE GENOMIC DNA]</scope>
    <source>
        <strain evidence="2">Red330</strain>
    </source>
</reference>
<dbReference type="Proteomes" id="UP000556026">
    <property type="component" value="Unassembled WGS sequence"/>
</dbReference>
<organism evidence="1 2">
    <name type="scientific">Geomonas silvestris</name>
    <dbReference type="NCBI Taxonomy" id="2740184"/>
    <lineage>
        <taxon>Bacteria</taxon>
        <taxon>Pseudomonadati</taxon>
        <taxon>Thermodesulfobacteriota</taxon>
        <taxon>Desulfuromonadia</taxon>
        <taxon>Geobacterales</taxon>
        <taxon>Geobacteraceae</taxon>
        <taxon>Geomonas</taxon>
    </lineage>
</organism>
<dbReference type="Pfam" id="PF02620">
    <property type="entry name" value="YceD"/>
    <property type="match status" value="1"/>
</dbReference>
<comment type="caution">
    <text evidence="1">The sequence shown here is derived from an EMBL/GenBank/DDBJ whole genome shotgun (WGS) entry which is preliminary data.</text>
</comment>